<dbReference type="RefSeq" id="WP_012107914.1">
    <property type="nucleotide sequence ID" value="NC_009712.1"/>
</dbReference>
<dbReference type="InterPro" id="IPR029063">
    <property type="entry name" value="SAM-dependent_MTases_sf"/>
</dbReference>
<dbReference type="GO" id="GO:0032259">
    <property type="term" value="P:methylation"/>
    <property type="evidence" value="ECO:0007669"/>
    <property type="project" value="UniProtKB-KW"/>
</dbReference>
<dbReference type="PANTHER" id="PTHR43861">
    <property type="entry name" value="TRANS-ACONITATE 2-METHYLTRANSFERASE-RELATED"/>
    <property type="match status" value="1"/>
</dbReference>
<evidence type="ECO:0000259" key="3">
    <source>
        <dbReference type="Pfam" id="PF13649"/>
    </source>
</evidence>
<dbReference type="CDD" id="cd02440">
    <property type="entry name" value="AdoMet_MTases"/>
    <property type="match status" value="1"/>
</dbReference>
<proteinExistence type="predicted"/>
<dbReference type="AlphaFoldDB" id="A7IAU2"/>
<keyword evidence="5" id="KW-1185">Reference proteome</keyword>
<evidence type="ECO:0000313" key="5">
    <source>
        <dbReference type="Proteomes" id="UP000002408"/>
    </source>
</evidence>
<dbReference type="Pfam" id="PF13649">
    <property type="entry name" value="Methyltransf_25"/>
    <property type="match status" value="1"/>
</dbReference>
<organism evidence="4 5">
    <name type="scientific">Methanoregula boonei (strain DSM 21154 / JCM 14090 / 6A8)</name>
    <dbReference type="NCBI Taxonomy" id="456442"/>
    <lineage>
        <taxon>Archaea</taxon>
        <taxon>Methanobacteriati</taxon>
        <taxon>Methanobacteriota</taxon>
        <taxon>Stenosarchaea group</taxon>
        <taxon>Methanomicrobia</taxon>
        <taxon>Methanomicrobiales</taxon>
        <taxon>Methanoregulaceae</taxon>
        <taxon>Methanoregula</taxon>
    </lineage>
</organism>
<name>A7IAU2_METB6</name>
<dbReference type="eggNOG" id="arCOG02703">
    <property type="taxonomic scope" value="Archaea"/>
</dbReference>
<accession>A7IAU2</accession>
<gene>
    <name evidence="4" type="ordered locus">Mboo_2339</name>
</gene>
<dbReference type="Proteomes" id="UP000002408">
    <property type="component" value="Chromosome"/>
</dbReference>
<sequence length="191" mass="21744">MPPHSHARDVFSAEHASHLDTKFRRILYRPDRLAERYVKPGDRVLDFGCGPGFFTREFAKRVGDKGCVIAADLQEEMLAIVREKLSAEGLMPRVKTHRCKPDSLDLLPDRDGQVNAAFAIFVVHEVPDREKLFSEIAAMLAPGGIFFYSEPPFLVSGTEFRENLTILEKRGLEVVETRRYFVNRAAVLKKR</sequence>
<dbReference type="GO" id="GO:0008168">
    <property type="term" value="F:methyltransferase activity"/>
    <property type="evidence" value="ECO:0007669"/>
    <property type="project" value="UniProtKB-KW"/>
</dbReference>
<reference evidence="5" key="1">
    <citation type="journal article" date="2015" name="Microbiology">
        <title>Genome of Methanoregula boonei 6A8 reveals adaptations to oligotrophic peatland environments.</title>
        <authorList>
            <person name="Braeuer S."/>
            <person name="Cadillo-Quiroz H."/>
            <person name="Kyrpides N."/>
            <person name="Woyke T."/>
            <person name="Goodwin L."/>
            <person name="Detter C."/>
            <person name="Podell S."/>
            <person name="Yavitt J.B."/>
            <person name="Zinder S.H."/>
        </authorList>
    </citation>
    <scope>NUCLEOTIDE SEQUENCE [LARGE SCALE GENOMIC DNA]</scope>
    <source>
        <strain evidence="5">DSM 21154 / JCM 14090 / 6A8</strain>
    </source>
</reference>
<keyword evidence="2 4" id="KW-0808">Transferase</keyword>
<dbReference type="KEGG" id="mbn:Mboo_2339"/>
<dbReference type="OrthoDB" id="1018at2157"/>
<dbReference type="HOGENOM" id="CLU_037990_16_2_2"/>
<dbReference type="SUPFAM" id="SSF53335">
    <property type="entry name" value="S-adenosyl-L-methionine-dependent methyltransferases"/>
    <property type="match status" value="1"/>
</dbReference>
<dbReference type="EMBL" id="CP000780">
    <property type="protein sequence ID" value="ABS56853.1"/>
    <property type="molecule type" value="Genomic_DNA"/>
</dbReference>
<dbReference type="STRING" id="456442.Mboo_2339"/>
<protein>
    <submittedName>
        <fullName evidence="4">Methyltransferase type 11</fullName>
    </submittedName>
</protein>
<keyword evidence="1 4" id="KW-0489">Methyltransferase</keyword>
<feature type="domain" description="Methyltransferase" evidence="3">
    <location>
        <begin position="44"/>
        <end position="144"/>
    </location>
</feature>
<dbReference type="PANTHER" id="PTHR43861:SF1">
    <property type="entry name" value="TRANS-ACONITATE 2-METHYLTRANSFERASE"/>
    <property type="match status" value="1"/>
</dbReference>
<dbReference type="InterPro" id="IPR041698">
    <property type="entry name" value="Methyltransf_25"/>
</dbReference>
<evidence type="ECO:0000256" key="2">
    <source>
        <dbReference type="ARBA" id="ARBA00022679"/>
    </source>
</evidence>
<dbReference type="Gene3D" id="3.40.50.150">
    <property type="entry name" value="Vaccinia Virus protein VP39"/>
    <property type="match status" value="1"/>
</dbReference>
<evidence type="ECO:0000256" key="1">
    <source>
        <dbReference type="ARBA" id="ARBA00022603"/>
    </source>
</evidence>
<evidence type="ECO:0000313" key="4">
    <source>
        <dbReference type="EMBL" id="ABS56853.1"/>
    </source>
</evidence>
<dbReference type="GeneID" id="5411032"/>